<keyword evidence="3" id="KW-1185">Reference proteome</keyword>
<dbReference type="Proteomes" id="UP000481858">
    <property type="component" value="Unassembled WGS sequence"/>
</dbReference>
<evidence type="ECO:0000256" key="1">
    <source>
        <dbReference type="SAM" id="MobiDB-lite"/>
    </source>
</evidence>
<name>A0A7C8MX07_9PEZI</name>
<sequence>MGLEPEQGGPSELDGVEIVGGTSKEGAFGMSHGNKSTPSLGRYGSLSKARRPLIESPVLGWQADNEQSQWGALPGGAKAEDRQPQLPVLPPVAPGERFDHKWWRDTIYDESHEHFEGAQQGGRHRQEQNGEGELSPMSVSSVGTSILFGLDEFDRRL</sequence>
<accession>A0A7C8MX07</accession>
<organism evidence="2 3">
    <name type="scientific">Xylaria multiplex</name>
    <dbReference type="NCBI Taxonomy" id="323545"/>
    <lineage>
        <taxon>Eukaryota</taxon>
        <taxon>Fungi</taxon>
        <taxon>Dikarya</taxon>
        <taxon>Ascomycota</taxon>
        <taxon>Pezizomycotina</taxon>
        <taxon>Sordariomycetes</taxon>
        <taxon>Xylariomycetidae</taxon>
        <taxon>Xylariales</taxon>
        <taxon>Xylariaceae</taxon>
        <taxon>Xylaria</taxon>
    </lineage>
</organism>
<evidence type="ECO:0000313" key="2">
    <source>
        <dbReference type="EMBL" id="KAF2970513.1"/>
    </source>
</evidence>
<dbReference type="OrthoDB" id="5985073at2759"/>
<proteinExistence type="predicted"/>
<reference evidence="2 3" key="1">
    <citation type="submission" date="2019-12" db="EMBL/GenBank/DDBJ databases">
        <title>Draft genome sequence of the ascomycete Xylaria multiplex DSM 110363.</title>
        <authorList>
            <person name="Buettner E."/>
            <person name="Kellner H."/>
        </authorList>
    </citation>
    <scope>NUCLEOTIDE SEQUENCE [LARGE SCALE GENOMIC DNA]</scope>
    <source>
        <strain evidence="2 3">DSM 110363</strain>
    </source>
</reference>
<feature type="region of interest" description="Disordered" evidence="1">
    <location>
        <begin position="113"/>
        <end position="138"/>
    </location>
</feature>
<dbReference type="EMBL" id="WUBL01000022">
    <property type="protein sequence ID" value="KAF2970513.1"/>
    <property type="molecule type" value="Genomic_DNA"/>
</dbReference>
<comment type="caution">
    <text evidence="2">The sequence shown here is derived from an EMBL/GenBank/DDBJ whole genome shotgun (WGS) entry which is preliminary data.</text>
</comment>
<protein>
    <submittedName>
        <fullName evidence="2">Uncharacterized protein</fullName>
    </submittedName>
</protein>
<gene>
    <name evidence="2" type="ORF">GQX73_g3021</name>
</gene>
<feature type="region of interest" description="Disordered" evidence="1">
    <location>
        <begin position="68"/>
        <end position="95"/>
    </location>
</feature>
<dbReference type="AlphaFoldDB" id="A0A7C8MX07"/>
<dbReference type="InParanoid" id="A0A7C8MX07"/>
<evidence type="ECO:0000313" key="3">
    <source>
        <dbReference type="Proteomes" id="UP000481858"/>
    </source>
</evidence>
<feature type="region of interest" description="Disordered" evidence="1">
    <location>
        <begin position="1"/>
        <end position="44"/>
    </location>
</feature>